<dbReference type="Proteomes" id="UP000244810">
    <property type="component" value="Unassembled WGS sequence"/>
</dbReference>
<feature type="transmembrane region" description="Helical" evidence="1">
    <location>
        <begin position="38"/>
        <end position="58"/>
    </location>
</feature>
<keyword evidence="1" id="KW-0472">Membrane</keyword>
<dbReference type="EMBL" id="QDDR01000008">
    <property type="protein sequence ID" value="PVE46549.1"/>
    <property type="molecule type" value="Genomic_DNA"/>
</dbReference>
<keyword evidence="1" id="KW-0812">Transmembrane</keyword>
<gene>
    <name evidence="2" type="ORF">DDE23_15465</name>
</gene>
<reference evidence="2 3" key="1">
    <citation type="journal article" date="2011" name="Syst. Appl. Microbiol.">
        <title>Defluviimonas denitrificans gen. nov., sp. nov., and Pararhodobacter aggregans gen. nov., sp. nov., non-phototrophic Rhodobacteraceae from the biofilter of a marine aquaculture.</title>
        <authorList>
            <person name="Foesel B.U."/>
            <person name="Drake H.L."/>
            <person name="Schramm A."/>
        </authorList>
    </citation>
    <scope>NUCLEOTIDE SEQUENCE [LARGE SCALE GENOMIC DNA]</scope>
    <source>
        <strain evidence="2 3">D1-19</strain>
    </source>
</reference>
<sequence>MNLSKSFLILGALYLLVGLSFGIYMGAAQEFDLAPVHAHINLLGFTLMTLFGIVYRIIPGLADTMLAKVHFWLFQIGAFLLLVLLFALLSHMGPEATLGPLMGVVEVVVLLSIVAFLINLWQRA</sequence>
<dbReference type="Gene3D" id="1.20.210.10">
    <property type="entry name" value="Cytochrome c oxidase-like, subunit I domain"/>
    <property type="match status" value="1"/>
</dbReference>
<dbReference type="InterPro" id="IPR036927">
    <property type="entry name" value="Cyt_c_oxase-like_su1_sf"/>
</dbReference>
<comment type="caution">
    <text evidence="2">The sequence shown here is derived from an EMBL/GenBank/DDBJ whole genome shotgun (WGS) entry which is preliminary data.</text>
</comment>
<dbReference type="OrthoDB" id="9808748at2"/>
<keyword evidence="3" id="KW-1185">Reference proteome</keyword>
<accession>A0A2T7UPI9</accession>
<feature type="transmembrane region" description="Helical" evidence="1">
    <location>
        <begin position="101"/>
        <end position="121"/>
    </location>
</feature>
<feature type="transmembrane region" description="Helical" evidence="1">
    <location>
        <begin position="70"/>
        <end position="89"/>
    </location>
</feature>
<dbReference type="SUPFAM" id="SSF81442">
    <property type="entry name" value="Cytochrome c oxidase subunit I-like"/>
    <property type="match status" value="1"/>
</dbReference>
<keyword evidence="1" id="KW-1133">Transmembrane helix</keyword>
<protein>
    <submittedName>
        <fullName evidence="2">Cytochrome-c oxidase</fullName>
    </submittedName>
</protein>
<dbReference type="AlphaFoldDB" id="A0A2T7UPI9"/>
<evidence type="ECO:0000313" key="2">
    <source>
        <dbReference type="EMBL" id="PVE46549.1"/>
    </source>
</evidence>
<name>A0A2T7UPI9_9RHOB</name>
<evidence type="ECO:0000313" key="3">
    <source>
        <dbReference type="Proteomes" id="UP000244810"/>
    </source>
</evidence>
<organism evidence="2 3">
    <name type="scientific">Pararhodobacter aggregans</name>
    <dbReference type="NCBI Taxonomy" id="404875"/>
    <lineage>
        <taxon>Bacteria</taxon>
        <taxon>Pseudomonadati</taxon>
        <taxon>Pseudomonadota</taxon>
        <taxon>Alphaproteobacteria</taxon>
        <taxon>Rhodobacterales</taxon>
        <taxon>Paracoccaceae</taxon>
        <taxon>Pararhodobacter</taxon>
    </lineage>
</organism>
<evidence type="ECO:0000256" key="1">
    <source>
        <dbReference type="SAM" id="Phobius"/>
    </source>
</evidence>
<dbReference type="RefSeq" id="WP_107752689.1">
    <property type="nucleotide sequence ID" value="NZ_QBKF01000008.1"/>
</dbReference>
<proteinExistence type="predicted"/>